<evidence type="ECO:0000313" key="3">
    <source>
        <dbReference type="Proteomes" id="UP000224563"/>
    </source>
</evidence>
<keyword evidence="1" id="KW-1133">Transmembrane helix</keyword>
<evidence type="ECO:0000313" key="2">
    <source>
        <dbReference type="EMBL" id="PHU36372.1"/>
    </source>
</evidence>
<evidence type="ECO:0000256" key="1">
    <source>
        <dbReference type="SAM" id="Phobius"/>
    </source>
</evidence>
<accession>A0A2G3DZB1</accession>
<dbReference type="Proteomes" id="UP000224563">
    <property type="component" value="Unassembled WGS sequence"/>
</dbReference>
<gene>
    <name evidence="2" type="ORF">CSX02_12385</name>
</gene>
<keyword evidence="1" id="KW-0472">Membrane</keyword>
<name>A0A2G3DZB1_9FIRM</name>
<dbReference type="AlphaFoldDB" id="A0A2G3DZB1"/>
<sequence length="229" mass="25749">MNTLKQDPKNYDKGEAELLPPSFSDAIAMSKQRAAIAILKEEIARDDAGLSQAAFAYAVEKGAKKVVIYLLKHHALESLAPLGTADDDLFGLIREIRPEKLDDEIVFEIYFAALRSRKANDRLNLLVRWGVPLDVTNEDGQTLIQALEHEMANISYPKNRRGELLLRRDRHICERLKKLEETGRLAGTLRRRKWIHAAVIGFCLLLIAVICFFGGYAIASGAVEQLHLM</sequence>
<feature type="transmembrane region" description="Helical" evidence="1">
    <location>
        <begin position="194"/>
        <end position="219"/>
    </location>
</feature>
<reference evidence="2 3" key="1">
    <citation type="submission" date="2017-10" db="EMBL/GenBank/DDBJ databases">
        <title>Resolving the taxonomy of Roseburia spp., Eubacterium rectale and Agathobacter spp. through phylogenomic analysis.</title>
        <authorList>
            <person name="Sheridan P.O."/>
            <person name="Walker A.W."/>
            <person name="Duncan S.H."/>
            <person name="Scott K.P."/>
            <person name="Toole P.W.O."/>
            <person name="Luis P."/>
            <person name="Flint H.J."/>
        </authorList>
    </citation>
    <scope>NUCLEOTIDE SEQUENCE [LARGE SCALE GENOMIC DNA]</scope>
    <source>
        <strain evidence="2 3">JK623</strain>
    </source>
</reference>
<comment type="caution">
    <text evidence="2">The sequence shown here is derived from an EMBL/GenBank/DDBJ whole genome shotgun (WGS) entry which is preliminary data.</text>
</comment>
<protein>
    <submittedName>
        <fullName evidence="2">Uncharacterized protein</fullName>
    </submittedName>
</protein>
<keyword evidence="1" id="KW-0812">Transmembrane</keyword>
<reference evidence="2 3" key="2">
    <citation type="submission" date="2017-10" db="EMBL/GenBank/DDBJ databases">
        <authorList>
            <person name="Banno H."/>
            <person name="Chua N.-H."/>
        </authorList>
    </citation>
    <scope>NUCLEOTIDE SEQUENCE [LARGE SCALE GENOMIC DNA]</scope>
    <source>
        <strain evidence="2 3">JK623</strain>
    </source>
</reference>
<proteinExistence type="predicted"/>
<keyword evidence="3" id="KW-1185">Reference proteome</keyword>
<dbReference type="RefSeq" id="WP_099386910.1">
    <property type="nucleotide sequence ID" value="NZ_JANSWH010000041.1"/>
</dbReference>
<dbReference type="EMBL" id="PDYG01000134">
    <property type="protein sequence ID" value="PHU36372.1"/>
    <property type="molecule type" value="Genomic_DNA"/>
</dbReference>
<organism evidence="2 3">
    <name type="scientific">Agathobacter ruminis</name>
    <dbReference type="NCBI Taxonomy" id="1712665"/>
    <lineage>
        <taxon>Bacteria</taxon>
        <taxon>Bacillati</taxon>
        <taxon>Bacillota</taxon>
        <taxon>Clostridia</taxon>
        <taxon>Lachnospirales</taxon>
        <taxon>Lachnospiraceae</taxon>
        <taxon>Agathobacter</taxon>
    </lineage>
</organism>